<proteinExistence type="predicted"/>
<dbReference type="Gramene" id="rna-AYBTSS11_LOCUS20348">
    <property type="protein sequence ID" value="CAJ1964499.1"/>
    <property type="gene ID" value="gene-AYBTSS11_LOCUS20348"/>
</dbReference>
<organism evidence="1 2">
    <name type="scientific">Sphenostylis stenocarpa</name>
    <dbReference type="NCBI Taxonomy" id="92480"/>
    <lineage>
        <taxon>Eukaryota</taxon>
        <taxon>Viridiplantae</taxon>
        <taxon>Streptophyta</taxon>
        <taxon>Embryophyta</taxon>
        <taxon>Tracheophyta</taxon>
        <taxon>Spermatophyta</taxon>
        <taxon>Magnoliopsida</taxon>
        <taxon>eudicotyledons</taxon>
        <taxon>Gunneridae</taxon>
        <taxon>Pentapetalae</taxon>
        <taxon>rosids</taxon>
        <taxon>fabids</taxon>
        <taxon>Fabales</taxon>
        <taxon>Fabaceae</taxon>
        <taxon>Papilionoideae</taxon>
        <taxon>50 kb inversion clade</taxon>
        <taxon>NPAAA clade</taxon>
        <taxon>indigoferoid/millettioid clade</taxon>
        <taxon>Phaseoleae</taxon>
        <taxon>Sphenostylis</taxon>
    </lineage>
</organism>
<evidence type="ECO:0000313" key="1">
    <source>
        <dbReference type="EMBL" id="CAJ1964499.1"/>
    </source>
</evidence>
<evidence type="ECO:0000313" key="2">
    <source>
        <dbReference type="Proteomes" id="UP001189624"/>
    </source>
</evidence>
<protein>
    <submittedName>
        <fullName evidence="1">Uncharacterized protein</fullName>
    </submittedName>
</protein>
<dbReference type="AlphaFoldDB" id="A0AA86TFR9"/>
<keyword evidence="2" id="KW-1185">Reference proteome</keyword>
<name>A0AA86TFR9_9FABA</name>
<dbReference type="Proteomes" id="UP001189624">
    <property type="component" value="Chromosome 6"/>
</dbReference>
<dbReference type="EMBL" id="OY731403">
    <property type="protein sequence ID" value="CAJ1964499.1"/>
    <property type="molecule type" value="Genomic_DNA"/>
</dbReference>
<accession>A0AA86TFR9</accession>
<reference evidence="1" key="1">
    <citation type="submission" date="2023-10" db="EMBL/GenBank/DDBJ databases">
        <authorList>
            <person name="Domelevo Entfellner J.-B."/>
        </authorList>
    </citation>
    <scope>NUCLEOTIDE SEQUENCE</scope>
</reference>
<gene>
    <name evidence="1" type="ORF">AYBTSS11_LOCUS20348</name>
</gene>
<sequence>MQYRLFPDLKGVVGENSKAKVIHDSWDASSISYPTFGFTAQIRRGQKLIAFMTNQKQNNKLKLSVLKSLNSYLLSKTDGSGRSEMASPDTLSTEKIAHSAVVRGRDSPRLLNNGFVINIPSEPPSLSDLFLLVDLNNKV</sequence>